<evidence type="ECO:0000259" key="3">
    <source>
        <dbReference type="Pfam" id="PF02525"/>
    </source>
</evidence>
<dbReference type="FunFam" id="3.40.50.360:FF:000054">
    <property type="entry name" value="NAD(P)H dehydrogenase, quinone 1"/>
    <property type="match status" value="1"/>
</dbReference>
<comment type="similarity">
    <text evidence="1">Belongs to the NAD(P)H dehydrogenase (quinone) family.</text>
</comment>
<dbReference type="Gene3D" id="3.40.50.360">
    <property type="match status" value="1"/>
</dbReference>
<evidence type="ECO:0000256" key="1">
    <source>
        <dbReference type="ARBA" id="ARBA00006252"/>
    </source>
</evidence>
<dbReference type="EC" id="1.6.5.2" evidence="4"/>
<accession>A0A090ETQ0</accession>
<proteinExistence type="inferred from homology"/>
<keyword evidence="2 4" id="KW-0560">Oxidoreductase</keyword>
<feature type="domain" description="Flavodoxin-like fold" evidence="3">
    <location>
        <begin position="5"/>
        <end position="212"/>
    </location>
</feature>
<gene>
    <name evidence="4" type="primary">Nqo</name>
    <name evidence="4" type="ORF">MPLDJ20_150186</name>
</gene>
<reference evidence="4 5" key="1">
    <citation type="submission" date="2014-08" db="EMBL/GenBank/DDBJ databases">
        <authorList>
            <person name="Moulin Lionel"/>
        </authorList>
    </citation>
    <scope>NUCLEOTIDE SEQUENCE [LARGE SCALE GENOMIC DNA]</scope>
</reference>
<name>A0A090ETQ0_MESPL</name>
<dbReference type="PANTHER" id="PTHR10204">
    <property type="entry name" value="NAD P H OXIDOREDUCTASE-RELATED"/>
    <property type="match status" value="1"/>
</dbReference>
<dbReference type="InterPro" id="IPR029039">
    <property type="entry name" value="Flavoprotein-like_sf"/>
</dbReference>
<dbReference type="GO" id="GO:0005829">
    <property type="term" value="C:cytosol"/>
    <property type="evidence" value="ECO:0007669"/>
    <property type="project" value="TreeGrafter"/>
</dbReference>
<dbReference type="GO" id="GO:0003955">
    <property type="term" value="F:NAD(P)H dehydrogenase (quinone) activity"/>
    <property type="evidence" value="ECO:0007669"/>
    <property type="project" value="UniProtKB-EC"/>
</dbReference>
<dbReference type="SUPFAM" id="SSF52218">
    <property type="entry name" value="Flavoproteins"/>
    <property type="match status" value="1"/>
</dbReference>
<sequence length="249" mass="27718">MVVVNVLIVYAHPEPKSFNGAMKDLAFETLTRVGHSVVVSDLYAIGFNPVAGPGDMTGERNDPDFFSLQREQTAAYETGRLATDINAEIEKLKRADFVILQFPVWWFGMPAMLKGWADRVFARGFAYLPGRKYDTGMFKGKLAMVAATTGTSADTYAPDGIDGDILTVLWPIHNGLLRYAGFDVLPPFVAYMPGRVGDDGRKAYLEAYRKRLEDIDDTPRLFFHPAEDYGKNERLKPGVLARSGVQRNV</sequence>
<protein>
    <submittedName>
        <fullName evidence="4">NAD(P)H dehydrogenase (Quinone) 1</fullName>
        <ecNumber evidence="4">1.6.5.2</ecNumber>
    </submittedName>
</protein>
<dbReference type="EMBL" id="CCNB01000007">
    <property type="protein sequence ID" value="CDX32534.1"/>
    <property type="molecule type" value="Genomic_DNA"/>
</dbReference>
<evidence type="ECO:0000256" key="2">
    <source>
        <dbReference type="ARBA" id="ARBA00023002"/>
    </source>
</evidence>
<evidence type="ECO:0000313" key="5">
    <source>
        <dbReference type="Proteomes" id="UP000046373"/>
    </source>
</evidence>
<evidence type="ECO:0000313" key="4">
    <source>
        <dbReference type="EMBL" id="CDX32534.1"/>
    </source>
</evidence>
<dbReference type="Pfam" id="PF02525">
    <property type="entry name" value="Flavodoxin_2"/>
    <property type="match status" value="1"/>
</dbReference>
<dbReference type="InterPro" id="IPR051545">
    <property type="entry name" value="NAD(P)H_dehydrogenase_qn"/>
</dbReference>
<dbReference type="InterPro" id="IPR003680">
    <property type="entry name" value="Flavodoxin_fold"/>
</dbReference>
<dbReference type="PANTHER" id="PTHR10204:SF34">
    <property type="entry name" value="NAD(P)H DEHYDROGENASE [QUINONE] 1 ISOFORM 1"/>
    <property type="match status" value="1"/>
</dbReference>
<dbReference type="AlphaFoldDB" id="A0A090ETQ0"/>
<dbReference type="Proteomes" id="UP000046373">
    <property type="component" value="Unassembled WGS sequence"/>
</dbReference>
<organism evidence="4 5">
    <name type="scientific">Mesorhizobium plurifarium</name>
    <dbReference type="NCBI Taxonomy" id="69974"/>
    <lineage>
        <taxon>Bacteria</taxon>
        <taxon>Pseudomonadati</taxon>
        <taxon>Pseudomonadota</taxon>
        <taxon>Alphaproteobacteria</taxon>
        <taxon>Hyphomicrobiales</taxon>
        <taxon>Phyllobacteriaceae</taxon>
        <taxon>Mesorhizobium</taxon>
    </lineage>
</organism>